<dbReference type="GO" id="GO:0006777">
    <property type="term" value="P:Mo-molybdopterin cofactor biosynthetic process"/>
    <property type="evidence" value="ECO:0007669"/>
    <property type="project" value="UniProtKB-UniRule"/>
</dbReference>
<dbReference type="Gene3D" id="3.90.1150.10">
    <property type="entry name" value="Aspartate Aminotransferase, domain 1"/>
    <property type="match status" value="1"/>
</dbReference>
<dbReference type="EC" id="2.8.1.9" evidence="4"/>
<name>A0AA88XH51_9ASTE</name>
<dbReference type="InterPro" id="IPR005303">
    <property type="entry name" value="MOCOS_middle"/>
</dbReference>
<feature type="domain" description="MOSC" evidence="5">
    <location>
        <begin position="572"/>
        <end position="737"/>
    </location>
</feature>
<comment type="cofactor">
    <cofactor evidence="4">
        <name>pyridoxal 5'-phosphate</name>
        <dbReference type="ChEBI" id="CHEBI:597326"/>
    </cofactor>
</comment>
<evidence type="ECO:0000313" key="7">
    <source>
        <dbReference type="Proteomes" id="UP001188597"/>
    </source>
</evidence>
<sequence length="739" mass="81932">MHVVQVLNFCNASPKEYKCIFTSGATAALKLVGEAFPWSSQSSFMYTVENHNSVLGIREYPSTLYALSKGAAAFAVDIKEARCDGSRTGSFMKVSQRRVQIRSEARLLEEEPTGNAFNLFAFPSECNFSGVRFNLDLVKTIKEEKEKILEGSSHCKGCWMVLIDAAKGSTTAPPDLSKYKADFVVISFYKLFGYPTGLGALIVHNGAAKLLKKTYFSGGTVAASIADIDFVKRRERTEEFLEDGTISFLSIASIHHGFKILNTLNISAISWHTASLATYVRNMLLALRHDNGTHVCTIYGGHQSEVSCNEMGPMVAFNLKRPDGSWFGYHEVEKLASLSGIQLRTGCFCNPGACAKYLDLSHLDLLSNIEAGHVCWDDRDILNGKPTGAVRISFGYMSTFEDARKFMDFIVRSFVSLPSLNGLKYPLTPRSIPVPTEGLERESARYYLRSISVYPIKSCAGFRVDSWPLSITGLLHDREWLLKSTSGEILTQKKVPEMGNISTLIDLNLGILLVQSPRCKEKLQIELKSGSFAGRDQMDIHSQRYDVHGYGNEVDIWFGHAVGRPCNLIRSSGSNSHLCSNKRTGGICRDVETTLSFVNEAQFLLISEESVSDLNNRLSSNTQKGSHGPAIQVNAMRFRPNLVISGGKPYAEDAWSSLRIGTTHFRSLGGCNRCQMINMNPQAEVVQQSNEPLATLAAYRRVKGKIFFGVLLRCENCDKLEQDTDLWLEVGQEVYPSSD</sequence>
<dbReference type="SUPFAM" id="SSF141673">
    <property type="entry name" value="MOSC N-terminal domain-like"/>
    <property type="match status" value="1"/>
</dbReference>
<dbReference type="EMBL" id="JAVXUP010000017">
    <property type="protein sequence ID" value="KAK3042608.1"/>
    <property type="molecule type" value="Genomic_DNA"/>
</dbReference>
<comment type="caution">
    <text evidence="6">The sequence shown here is derived from an EMBL/GenBank/DDBJ whole genome shotgun (WGS) entry which is preliminary data.</text>
</comment>
<dbReference type="GO" id="GO:0030151">
    <property type="term" value="F:molybdenum ion binding"/>
    <property type="evidence" value="ECO:0007669"/>
    <property type="project" value="UniProtKB-UniRule"/>
</dbReference>
<dbReference type="InterPro" id="IPR015421">
    <property type="entry name" value="PyrdxlP-dep_Trfase_major"/>
</dbReference>
<evidence type="ECO:0000256" key="1">
    <source>
        <dbReference type="ARBA" id="ARBA00022679"/>
    </source>
</evidence>
<comment type="catalytic activity">
    <reaction evidence="4">
        <text>Mo-molybdopterin + L-cysteine + AH2 = thio-Mo-molybdopterin + L-alanine + A + H2O</text>
        <dbReference type="Rhea" id="RHEA:42636"/>
        <dbReference type="ChEBI" id="CHEBI:13193"/>
        <dbReference type="ChEBI" id="CHEBI:15377"/>
        <dbReference type="ChEBI" id="CHEBI:17499"/>
        <dbReference type="ChEBI" id="CHEBI:35235"/>
        <dbReference type="ChEBI" id="CHEBI:57972"/>
        <dbReference type="ChEBI" id="CHEBI:71302"/>
        <dbReference type="ChEBI" id="CHEBI:82685"/>
        <dbReference type="EC" id="2.8.1.9"/>
    </reaction>
</comment>
<dbReference type="Pfam" id="PF03473">
    <property type="entry name" value="MOSC"/>
    <property type="match status" value="1"/>
</dbReference>
<dbReference type="SUPFAM" id="SSF50800">
    <property type="entry name" value="PK beta-barrel domain-like"/>
    <property type="match status" value="1"/>
</dbReference>
<keyword evidence="1 4" id="KW-0808">Transferase</keyword>
<keyword evidence="2 4" id="KW-0663">Pyridoxal phosphate</keyword>
<dbReference type="Pfam" id="PF00266">
    <property type="entry name" value="Aminotran_5"/>
    <property type="match status" value="1"/>
</dbReference>
<dbReference type="Gene3D" id="3.40.640.10">
    <property type="entry name" value="Type I PLP-dependent aspartate aminotransferase-like (Major domain)"/>
    <property type="match status" value="1"/>
</dbReference>
<reference evidence="6" key="1">
    <citation type="submission" date="2022-12" db="EMBL/GenBank/DDBJ databases">
        <title>Draft genome assemblies for two species of Escallonia (Escalloniales).</title>
        <authorList>
            <person name="Chanderbali A."/>
            <person name="Dervinis C."/>
            <person name="Anghel I."/>
            <person name="Soltis D."/>
            <person name="Soltis P."/>
            <person name="Zapata F."/>
        </authorList>
    </citation>
    <scope>NUCLEOTIDE SEQUENCE</scope>
    <source>
        <strain evidence="6">UCBG64.0493</strain>
        <tissue evidence="6">Leaf</tissue>
    </source>
</reference>
<dbReference type="HAMAP" id="MF_03050">
    <property type="entry name" value="MOCOS"/>
    <property type="match status" value="1"/>
</dbReference>
<dbReference type="GO" id="GO:0008265">
    <property type="term" value="F:molybdenum cofactor sulfurtransferase activity"/>
    <property type="evidence" value="ECO:0007669"/>
    <property type="project" value="UniProtKB-UniRule"/>
</dbReference>
<proteinExistence type="inferred from homology"/>
<evidence type="ECO:0000256" key="2">
    <source>
        <dbReference type="ARBA" id="ARBA00022898"/>
    </source>
</evidence>
<comment type="similarity">
    <text evidence="4">Belongs to the class-V pyridoxal-phosphate-dependent aminotransferase family. MOCOS subfamily.</text>
</comment>
<dbReference type="InterPro" id="IPR028886">
    <property type="entry name" value="MoCo_sulfurase"/>
</dbReference>
<dbReference type="InterPro" id="IPR015422">
    <property type="entry name" value="PyrdxlP-dep_Trfase_small"/>
</dbReference>
<gene>
    <name evidence="6" type="ORF">RJ639_000860</name>
</gene>
<dbReference type="InterPro" id="IPR000192">
    <property type="entry name" value="Aminotrans_V_dom"/>
</dbReference>
<feature type="active site" evidence="4">
    <location>
        <position position="349"/>
    </location>
</feature>
<dbReference type="GO" id="GO:0032787">
    <property type="term" value="P:monocarboxylic acid metabolic process"/>
    <property type="evidence" value="ECO:0007669"/>
    <property type="project" value="UniProtKB-ARBA"/>
</dbReference>
<dbReference type="Proteomes" id="UP001188597">
    <property type="component" value="Unassembled WGS sequence"/>
</dbReference>
<evidence type="ECO:0000256" key="3">
    <source>
        <dbReference type="ARBA" id="ARBA00023150"/>
    </source>
</evidence>
<dbReference type="AlphaFoldDB" id="A0AA88XH51"/>
<dbReference type="InterPro" id="IPR005302">
    <property type="entry name" value="MoCF_Sase_C"/>
</dbReference>
<comment type="function">
    <text evidence="4">Sulfurates the molybdenum cofactor. Sulfation of molybdenum is essential for xanthine dehydrogenase (XDH) and aldehyde oxidase (ADO) enzymes in which molybdenum cofactor is liganded by 1 oxygen and 1 sulfur atom in active form.</text>
</comment>
<dbReference type="InterPro" id="IPR015424">
    <property type="entry name" value="PyrdxlP-dep_Trfase"/>
</dbReference>
<dbReference type="PROSITE" id="PS51340">
    <property type="entry name" value="MOSC"/>
    <property type="match status" value="1"/>
</dbReference>
<dbReference type="PANTHER" id="PTHR14237:SF80">
    <property type="entry name" value="MOLYBDENUM COFACTOR SULFURASE"/>
    <property type="match status" value="1"/>
</dbReference>
<evidence type="ECO:0000313" key="6">
    <source>
        <dbReference type="EMBL" id="KAK3042608.1"/>
    </source>
</evidence>
<dbReference type="PANTHER" id="PTHR14237">
    <property type="entry name" value="MOLYBDOPTERIN COFACTOR SULFURASE MOSC"/>
    <property type="match status" value="1"/>
</dbReference>
<dbReference type="GO" id="GO:0030170">
    <property type="term" value="F:pyridoxal phosphate binding"/>
    <property type="evidence" value="ECO:0007669"/>
    <property type="project" value="UniProtKB-UniRule"/>
</dbReference>
<keyword evidence="7" id="KW-1185">Reference proteome</keyword>
<dbReference type="Pfam" id="PF03476">
    <property type="entry name" value="MOSC_N"/>
    <property type="match status" value="1"/>
</dbReference>
<feature type="modified residue" description="N6-(pyridoxal phosphate)lysine" evidence="4">
    <location>
        <position position="190"/>
    </location>
</feature>
<dbReference type="InterPro" id="IPR011037">
    <property type="entry name" value="Pyrv_Knase-like_insert_dom_sf"/>
</dbReference>
<accession>A0AA88XH51</accession>
<dbReference type="GO" id="GO:0016829">
    <property type="term" value="F:lyase activity"/>
    <property type="evidence" value="ECO:0007669"/>
    <property type="project" value="UniProtKB-UniRule"/>
</dbReference>
<protein>
    <recommendedName>
        <fullName evidence="4">Molybdenum cofactor sulfurase</fullName>
        <shortName evidence="4">MCS</shortName>
        <shortName evidence="4">MOS</shortName>
        <shortName evidence="4">MoCo sulfurase</shortName>
        <ecNumber evidence="4">2.8.1.9</ecNumber>
    </recommendedName>
    <alternativeName>
        <fullName evidence="4">Molybdenum cofactor sulfurtransferase</fullName>
    </alternativeName>
</protein>
<dbReference type="SUPFAM" id="SSF53383">
    <property type="entry name" value="PLP-dependent transferases"/>
    <property type="match status" value="1"/>
</dbReference>
<keyword evidence="3 4" id="KW-0501">Molybdenum cofactor biosynthesis</keyword>
<evidence type="ECO:0000259" key="5">
    <source>
        <dbReference type="PROSITE" id="PS51340"/>
    </source>
</evidence>
<organism evidence="6 7">
    <name type="scientific">Escallonia herrerae</name>
    <dbReference type="NCBI Taxonomy" id="1293975"/>
    <lineage>
        <taxon>Eukaryota</taxon>
        <taxon>Viridiplantae</taxon>
        <taxon>Streptophyta</taxon>
        <taxon>Embryophyta</taxon>
        <taxon>Tracheophyta</taxon>
        <taxon>Spermatophyta</taxon>
        <taxon>Magnoliopsida</taxon>
        <taxon>eudicotyledons</taxon>
        <taxon>Gunneridae</taxon>
        <taxon>Pentapetalae</taxon>
        <taxon>asterids</taxon>
        <taxon>campanulids</taxon>
        <taxon>Escalloniales</taxon>
        <taxon>Escalloniaceae</taxon>
        <taxon>Escallonia</taxon>
    </lineage>
</organism>
<evidence type="ECO:0000256" key="4">
    <source>
        <dbReference type="HAMAP-Rule" id="MF_03050"/>
    </source>
</evidence>